<dbReference type="Gene3D" id="1.10.720.30">
    <property type="entry name" value="SAP domain"/>
    <property type="match status" value="1"/>
</dbReference>
<dbReference type="PhylomeDB" id="Q16UI7"/>
<dbReference type="PaxDb" id="7159-AAEL009879-PA"/>
<dbReference type="FunFam" id="1.10.720.30:FF:000032">
    <property type="entry name" value="Blast:SAP domain-containing ribonucleoprotein"/>
    <property type="match status" value="1"/>
</dbReference>
<evidence type="ECO:0000256" key="3">
    <source>
        <dbReference type="SAM" id="MobiDB-lite"/>
    </source>
</evidence>
<reference evidence="5" key="1">
    <citation type="submission" date="2005-10" db="EMBL/GenBank/DDBJ databases">
        <authorList>
            <person name="Loftus B.J."/>
            <person name="Nene V.M."/>
            <person name="Hannick L.I."/>
            <person name="Bidwell S."/>
            <person name="Haas B."/>
            <person name="Amedeo P."/>
            <person name="Orvis J."/>
            <person name="Wortman J.R."/>
            <person name="White O.R."/>
            <person name="Salzberg S."/>
            <person name="Shumway M."/>
            <person name="Koo H."/>
            <person name="Zhao Y."/>
            <person name="Holmes M."/>
            <person name="Miller J."/>
            <person name="Schatz M."/>
            <person name="Pop M."/>
            <person name="Pai G."/>
            <person name="Utterback T."/>
            <person name="Rogers Y.-H."/>
            <person name="Kravitz S."/>
            <person name="Fraser C.M."/>
        </authorList>
    </citation>
    <scope>NUCLEOTIDE SEQUENCE</scope>
    <source>
        <strain evidence="5">Liverpool</strain>
    </source>
</reference>
<evidence type="ECO:0000313" key="6">
    <source>
        <dbReference type="Proteomes" id="UP000682892"/>
    </source>
</evidence>
<dbReference type="GO" id="GO:0005634">
    <property type="term" value="C:nucleus"/>
    <property type="evidence" value="ECO:0007669"/>
    <property type="project" value="TreeGrafter"/>
</dbReference>
<dbReference type="KEGG" id="aag:5572563"/>
<evidence type="ECO:0000313" key="5">
    <source>
        <dbReference type="EMBL" id="EAT38194.1"/>
    </source>
</evidence>
<dbReference type="GO" id="GO:0016973">
    <property type="term" value="P:poly(A)+ mRNA export from nucleus"/>
    <property type="evidence" value="ECO:0007669"/>
    <property type="project" value="TreeGrafter"/>
</dbReference>
<dbReference type="PROSITE" id="PS50800">
    <property type="entry name" value="SAP"/>
    <property type="match status" value="1"/>
</dbReference>
<dbReference type="SUPFAM" id="SSF68906">
    <property type="entry name" value="SAP domain"/>
    <property type="match status" value="1"/>
</dbReference>
<feature type="compositionally biased region" description="Acidic residues" evidence="3">
    <location>
        <begin position="45"/>
        <end position="72"/>
    </location>
</feature>
<dbReference type="STRING" id="7159.Q16UI7"/>
<feature type="compositionally biased region" description="Basic and acidic residues" evidence="3">
    <location>
        <begin position="95"/>
        <end position="120"/>
    </location>
</feature>
<dbReference type="EMBL" id="CH477621">
    <property type="protein sequence ID" value="EAT38194.1"/>
    <property type="molecule type" value="Genomic_DNA"/>
</dbReference>
<dbReference type="AlphaFoldDB" id="Q16UI7"/>
<dbReference type="Proteomes" id="UP000682892">
    <property type="component" value="Unassembled WGS sequence"/>
</dbReference>
<sequence length="317" mass="34524">MSDQDVSKMKVADLKKELKNRGLSTLGNKNELVDRLQGALIDGGDPLEDTAISEDLLEDDELNDDILEDEEEEKQHHEATEEDRILKSPTPSEPSKSESPEQKKPETVAKDSEADKKEDQPAVIQKKVALKRNISISVPTPAAAAVTATPKGTDEDKKPQSDDSAKESETGSSEPEKKVIKLTELTAQERLEMRAKKFGAQANETPDSKLQARAARFGLTNSDSSSGGAATKPVSTLVSVDALKKRAERFGVSVSDKMTKLEQDEKLIKRQERFGAVSAPTLTATGKVAISSSSTSSTKTDYAERARLRLERFKNTA</sequence>
<accession>Q16UI7</accession>
<reference evidence="5" key="2">
    <citation type="journal article" date="2007" name="Science">
        <title>Genome sequence of Aedes aegypti, a major arbovirus vector.</title>
        <authorList>
            <person name="Nene V."/>
            <person name="Wortman J.R."/>
            <person name="Lawson D."/>
            <person name="Haas B."/>
            <person name="Kodira C."/>
            <person name="Tu Z.J."/>
            <person name="Loftus B."/>
            <person name="Xi Z."/>
            <person name="Megy K."/>
            <person name="Grabherr M."/>
            <person name="Ren Q."/>
            <person name="Zdobnov E.M."/>
            <person name="Lobo N.F."/>
            <person name="Campbell K.S."/>
            <person name="Brown S.E."/>
            <person name="Bonaldo M.F."/>
            <person name="Zhu J."/>
            <person name="Sinkins S.P."/>
            <person name="Hogenkamp D.G."/>
            <person name="Amedeo P."/>
            <person name="Arensburger P."/>
            <person name="Atkinson P.W."/>
            <person name="Bidwell S."/>
            <person name="Biedler J."/>
            <person name="Birney E."/>
            <person name="Bruggner R.V."/>
            <person name="Costas J."/>
            <person name="Coy M.R."/>
            <person name="Crabtree J."/>
            <person name="Crawford M."/>
            <person name="Debruyn B."/>
            <person name="Decaprio D."/>
            <person name="Eiglmeier K."/>
            <person name="Eisenstadt E."/>
            <person name="El-Dorry H."/>
            <person name="Gelbart W.M."/>
            <person name="Gomes S.L."/>
            <person name="Hammond M."/>
            <person name="Hannick L.I."/>
            <person name="Hogan J.R."/>
            <person name="Holmes M.H."/>
            <person name="Jaffe D."/>
            <person name="Johnston J.S."/>
            <person name="Kennedy R.C."/>
            <person name="Koo H."/>
            <person name="Kravitz S."/>
            <person name="Kriventseva E.V."/>
            <person name="Kulp D."/>
            <person name="Labutti K."/>
            <person name="Lee E."/>
            <person name="Li S."/>
            <person name="Lovin D.D."/>
            <person name="Mao C."/>
            <person name="Mauceli E."/>
            <person name="Menck C.F."/>
            <person name="Miller J.R."/>
            <person name="Montgomery P."/>
            <person name="Mori A."/>
            <person name="Nascimento A.L."/>
            <person name="Naveira H.F."/>
            <person name="Nusbaum C."/>
            <person name="O'leary S."/>
            <person name="Orvis J."/>
            <person name="Pertea M."/>
            <person name="Quesneville H."/>
            <person name="Reidenbach K.R."/>
            <person name="Rogers Y.H."/>
            <person name="Roth C.W."/>
            <person name="Schneider J.R."/>
            <person name="Schatz M."/>
            <person name="Shumway M."/>
            <person name="Stanke M."/>
            <person name="Stinson E.O."/>
            <person name="Tubio J.M."/>
            <person name="Vanzee J.P."/>
            <person name="Verjovski-Almeida S."/>
            <person name="Werner D."/>
            <person name="White O."/>
            <person name="Wyder S."/>
            <person name="Zeng Q."/>
            <person name="Zhao Q."/>
            <person name="Zhao Y."/>
            <person name="Hill C.A."/>
            <person name="Raikhel A.S."/>
            <person name="Soares M.B."/>
            <person name="Knudson D.L."/>
            <person name="Lee N.H."/>
            <person name="Galagan J."/>
            <person name="Salzberg S.L."/>
            <person name="Paulsen I.T."/>
            <person name="Dimopoulos G."/>
            <person name="Collins F.H."/>
            <person name="Birren B."/>
            <person name="Fraser-Liggett C.M."/>
            <person name="Severson D.W."/>
        </authorList>
    </citation>
    <scope>NUCLEOTIDE SEQUENCE [LARGE SCALE GENOMIC DNA]</scope>
    <source>
        <strain evidence="5">Liverpool</strain>
    </source>
</reference>
<dbReference type="PANTHER" id="PTHR46551">
    <property type="entry name" value="SAP DOMAIN-CONTAINING RIBONUCLEOPROTEIN"/>
    <property type="match status" value="1"/>
</dbReference>
<feature type="region of interest" description="Disordered" evidence="3">
    <location>
        <begin position="40"/>
        <end position="181"/>
    </location>
</feature>
<dbReference type="InterPro" id="IPR052240">
    <property type="entry name" value="SAP_domain_ribonucleoprotein"/>
</dbReference>
<dbReference type="OMA" id="ETPTKKH"/>
<feature type="domain" description="SAP" evidence="4">
    <location>
        <begin position="6"/>
        <end position="40"/>
    </location>
</feature>
<evidence type="ECO:0000256" key="2">
    <source>
        <dbReference type="ARBA" id="ARBA00046328"/>
    </source>
</evidence>
<protein>
    <submittedName>
        <fullName evidence="5">AAEL009879-PA</fullName>
    </submittedName>
</protein>
<organism evidence="5 6">
    <name type="scientific">Aedes aegypti</name>
    <name type="common">Yellowfever mosquito</name>
    <name type="synonym">Culex aegypti</name>
    <dbReference type="NCBI Taxonomy" id="7159"/>
    <lineage>
        <taxon>Eukaryota</taxon>
        <taxon>Metazoa</taxon>
        <taxon>Ecdysozoa</taxon>
        <taxon>Arthropoda</taxon>
        <taxon>Hexapoda</taxon>
        <taxon>Insecta</taxon>
        <taxon>Pterygota</taxon>
        <taxon>Neoptera</taxon>
        <taxon>Endopterygota</taxon>
        <taxon>Diptera</taxon>
        <taxon>Nematocera</taxon>
        <taxon>Culicoidea</taxon>
        <taxon>Culicidae</taxon>
        <taxon>Culicinae</taxon>
        <taxon>Aedini</taxon>
        <taxon>Aedes</taxon>
        <taxon>Stegomyia</taxon>
    </lineage>
</organism>
<dbReference type="eggNOG" id="KOG4259">
    <property type="taxonomic scope" value="Eukaryota"/>
</dbReference>
<dbReference type="InterPro" id="IPR003034">
    <property type="entry name" value="SAP_dom"/>
</dbReference>
<gene>
    <name evidence="5" type="ORF">AaeL_AAEL009879</name>
</gene>
<evidence type="ECO:0000256" key="1">
    <source>
        <dbReference type="ARBA" id="ARBA00022553"/>
    </source>
</evidence>
<evidence type="ECO:0000259" key="4">
    <source>
        <dbReference type="PROSITE" id="PS50800"/>
    </source>
</evidence>
<comment type="similarity">
    <text evidence="2">Belongs to the SAP domain-containing ribonucleoprotein family.</text>
</comment>
<feature type="compositionally biased region" description="Low complexity" evidence="3">
    <location>
        <begin position="138"/>
        <end position="150"/>
    </location>
</feature>
<name>Q16UI7_AEDAE</name>
<reference evidence="5" key="3">
    <citation type="submission" date="2012-09" db="EMBL/GenBank/DDBJ databases">
        <authorList>
            <consortium name="VectorBase"/>
        </authorList>
    </citation>
    <scope>NUCLEOTIDE SEQUENCE</scope>
    <source>
        <strain evidence="5">Liverpool</strain>
    </source>
</reference>
<dbReference type="Pfam" id="PF02037">
    <property type="entry name" value="SAP"/>
    <property type="match status" value="1"/>
</dbReference>
<dbReference type="PANTHER" id="PTHR46551:SF1">
    <property type="entry name" value="SAP DOMAIN-CONTAINING RIBONUCLEOPROTEIN"/>
    <property type="match status" value="1"/>
</dbReference>
<proteinExistence type="inferred from homology"/>
<feature type="compositionally biased region" description="Basic and acidic residues" evidence="3">
    <location>
        <begin position="73"/>
        <end position="86"/>
    </location>
</feature>
<keyword evidence="1" id="KW-0597">Phosphoprotein</keyword>
<dbReference type="VEuPathDB" id="VectorBase:AAEL009879"/>
<dbReference type="SMART" id="SM00513">
    <property type="entry name" value="SAP"/>
    <property type="match status" value="1"/>
</dbReference>
<dbReference type="InterPro" id="IPR036361">
    <property type="entry name" value="SAP_dom_sf"/>
</dbReference>
<feature type="compositionally biased region" description="Basic and acidic residues" evidence="3">
    <location>
        <begin position="152"/>
        <end position="181"/>
    </location>
</feature>
<dbReference type="OrthoDB" id="5837849at2759"/>